<evidence type="ECO:0000313" key="3">
    <source>
        <dbReference type="Proteomes" id="UP001632037"/>
    </source>
</evidence>
<dbReference type="EMBL" id="JBIMZQ010000034">
    <property type="protein sequence ID" value="KAL3661764.1"/>
    <property type="molecule type" value="Genomic_DNA"/>
</dbReference>
<keyword evidence="1" id="KW-0812">Transmembrane</keyword>
<gene>
    <name evidence="2" type="ORF">V7S43_013060</name>
</gene>
<protein>
    <submittedName>
        <fullName evidence="2">Uncharacterized protein</fullName>
    </submittedName>
</protein>
<dbReference type="AlphaFoldDB" id="A0ABD3F8C7"/>
<name>A0ABD3F8C7_9STRA</name>
<comment type="caution">
    <text evidence="2">The sequence shown here is derived from an EMBL/GenBank/DDBJ whole genome shotgun (WGS) entry which is preliminary data.</text>
</comment>
<keyword evidence="3" id="KW-1185">Reference proteome</keyword>
<keyword evidence="1" id="KW-1133">Transmembrane helix</keyword>
<reference evidence="2 3" key="1">
    <citation type="submission" date="2024-09" db="EMBL/GenBank/DDBJ databases">
        <title>Genome sequencing and assembly of Phytophthora oleae, isolate VK10A, causative agent of rot of olive drupes.</title>
        <authorList>
            <person name="Conti Taguali S."/>
            <person name="Riolo M."/>
            <person name="La Spada F."/>
            <person name="Cacciola S.O."/>
            <person name="Dionisio G."/>
        </authorList>
    </citation>
    <scope>NUCLEOTIDE SEQUENCE [LARGE SCALE GENOMIC DNA]</scope>
    <source>
        <strain evidence="2 3">VK10A</strain>
    </source>
</reference>
<sequence>MASLIFIQESMPLRDPRDGWSANYGQWVRAAMLTFVITYSTTSPVGHFIDGIQFSVRQLVVMSTCVSVLLSACTMLIAAYVIFPIPFSVLTMTPVYNIIYIASFRLVMGADVIRRTKAQPQQFKRYMDNLHAQILMMFVYPAYEVLFRTSQGSDYQFFVILLLPVIKVTIKNIMRRCTMHAEDMVPEAVIFTVDFFNAIYVATCMQTASSILSVVVITLTDLSQTIIMLYGLHRRTAAISLILANTVQNTPSTGTEGKLLRILCTLCRNPDKFKKQVQTGLKFRSCLSYYLSASDTSILDKLDPLMLDVML</sequence>
<keyword evidence="1" id="KW-0472">Membrane</keyword>
<evidence type="ECO:0000313" key="2">
    <source>
        <dbReference type="EMBL" id="KAL3661764.1"/>
    </source>
</evidence>
<feature type="transmembrane region" description="Helical" evidence="1">
    <location>
        <begin position="27"/>
        <end position="47"/>
    </location>
</feature>
<dbReference type="Proteomes" id="UP001632037">
    <property type="component" value="Unassembled WGS sequence"/>
</dbReference>
<evidence type="ECO:0000256" key="1">
    <source>
        <dbReference type="SAM" id="Phobius"/>
    </source>
</evidence>
<accession>A0ABD3F8C7</accession>
<organism evidence="2 3">
    <name type="scientific">Phytophthora oleae</name>
    <dbReference type="NCBI Taxonomy" id="2107226"/>
    <lineage>
        <taxon>Eukaryota</taxon>
        <taxon>Sar</taxon>
        <taxon>Stramenopiles</taxon>
        <taxon>Oomycota</taxon>
        <taxon>Peronosporomycetes</taxon>
        <taxon>Peronosporales</taxon>
        <taxon>Peronosporaceae</taxon>
        <taxon>Phytophthora</taxon>
    </lineage>
</organism>
<feature type="transmembrane region" description="Helical" evidence="1">
    <location>
        <begin position="59"/>
        <end position="83"/>
    </location>
</feature>
<proteinExistence type="predicted"/>
<feature type="transmembrane region" description="Helical" evidence="1">
    <location>
        <begin position="95"/>
        <end position="114"/>
    </location>
</feature>
<feature type="transmembrane region" description="Helical" evidence="1">
    <location>
        <begin position="155"/>
        <end position="173"/>
    </location>
</feature>
<feature type="transmembrane region" description="Helical" evidence="1">
    <location>
        <begin position="126"/>
        <end position="143"/>
    </location>
</feature>